<protein>
    <recommendedName>
        <fullName evidence="2">separase</fullName>
        <ecNumber evidence="2">3.4.22.49</ecNumber>
    </recommendedName>
</protein>
<evidence type="ECO:0000256" key="2">
    <source>
        <dbReference type="ARBA" id="ARBA00012489"/>
    </source>
</evidence>
<feature type="region of interest" description="Disordered" evidence="5">
    <location>
        <begin position="1293"/>
        <end position="1323"/>
    </location>
</feature>
<dbReference type="PROSITE" id="PS51700">
    <property type="entry name" value="SEPARIN"/>
    <property type="match status" value="1"/>
</dbReference>
<keyword evidence="4" id="KW-0159">Chromosome partition</keyword>
<evidence type="ECO:0000256" key="4">
    <source>
        <dbReference type="ARBA" id="ARBA00022829"/>
    </source>
</evidence>
<feature type="domain" description="Peptidase C50" evidence="6">
    <location>
        <begin position="1884"/>
        <end position="1979"/>
    </location>
</feature>
<dbReference type="GO" id="GO:0072686">
    <property type="term" value="C:mitotic spindle"/>
    <property type="evidence" value="ECO:0007669"/>
    <property type="project" value="TreeGrafter"/>
</dbReference>
<dbReference type="GO" id="GO:0005634">
    <property type="term" value="C:nucleus"/>
    <property type="evidence" value="ECO:0007669"/>
    <property type="project" value="InterPro"/>
</dbReference>
<evidence type="ECO:0000313" key="7">
    <source>
        <dbReference type="EMBL" id="GLC58338.1"/>
    </source>
</evidence>
<reference evidence="7 8" key="1">
    <citation type="journal article" date="2023" name="Commun. Biol.">
        <title>Reorganization of the ancestral sex-determining regions during the evolution of trioecy in Pleodorina starrii.</title>
        <authorList>
            <person name="Takahashi K."/>
            <person name="Suzuki S."/>
            <person name="Kawai-Toyooka H."/>
            <person name="Yamamoto K."/>
            <person name="Hamaji T."/>
            <person name="Ootsuki R."/>
            <person name="Yamaguchi H."/>
            <person name="Kawachi M."/>
            <person name="Higashiyama T."/>
            <person name="Nozaki H."/>
        </authorList>
    </citation>
    <scope>NUCLEOTIDE SEQUENCE [LARGE SCALE GENOMIC DNA]</scope>
    <source>
        <strain evidence="7 8">NIES-4479</strain>
    </source>
</reference>
<dbReference type="EMBL" id="BRXU01000022">
    <property type="protein sequence ID" value="GLC58338.1"/>
    <property type="molecule type" value="Genomic_DNA"/>
</dbReference>
<dbReference type="InterPro" id="IPR030397">
    <property type="entry name" value="SEPARIN_core_dom"/>
</dbReference>
<sequence length="2089" mass="216370">MSQGKILLVSVATSPGTVAGPADLHIAAIANVLVCYAELVKQGASRAEALWREIYGPVDSLLALARDAAEPQQAAKRLEPVLNCLSKVIETLQYASVVCKLSCEAVAEQLSALTLCGTVCQREQEVTGLLAEDAAAAPDTVKLALVDTLVYIIATNGSLSESLQPMFHDLIINLVQKRVGQSSVQDDRHLGLARHDTLTRVQALTSGTSALTIAMRVQVAHALCTGQLSSFHQDMPRYMELLKQLLHSAKQRQRSGESRGVGPATLQNISASLGNAGLDLLQAQHTAPAAVLLQAAADIGFERVRQIYGQGNPLPEADVSQLVKKCKAHVTALQQLATHEAAMAAAANYVAKMHAVADGKAHLMWSLTKHFVQSSLAAYDAAMLAAAAAAPQPSAAPVAAASVAPAAPCKAQRRGGRLQRMQADAQPQASRPSEPATDAAACKPAVSKAASVVPRTLIQLLAAAAVEKGGHSELLDALDLYAVQELEVVREESKRREEDSLQLLYAAAVLGALSKCVRFAGSTQALCARELLVKAIASGATLEAQASDLRASCELLDAQLSGCQEERALPTTELGLLDSAALSHAQLGLCLAQLQLTGHGSEAAVGASSHIGQAIALWRRLLAGHAGDEATLMLRMPQATLHAALQVQQYVHLHPDAHPEAVSYSGDVVWRLMRVLGHQVKLREQHVYLLSATMPLTTCMAWVVGVQPTAPLGEACADATEHRKLAEVLKVTEPIRGVYATDATDHVEVASIADACGAEMERSGFLRHGPGPQLLRCQCHQIAAAAYLRAGKTSSAYVQAYEALRITYGLFERLDCPRPWDEGGAAGTSKSSASAETGSSSMTPAQAAAAAVKSGAAASALDYTSDAVVAHDDLPSGAEQQQQPGKGGPSSGQADKGTSQEAQSGRGLSVGLAWAVAAAHMASLHNAARVFEAAGCVEDAMFFWKECSRTAEMFGAAGVRALCCNYQAELSCRRGDAEAAATQLEAAAVVASTSGTCDTIEAALLTAHSCSARARLALLRERHGEVDAASQSGIAAFEAAISAVHQQKQAAACGTGCTDVRKRHDALAWHGVCLRAQLERLRAEALLQLGRHHEARQRLQAALGQLEQAALACSKRSAAEVWPVDYGLVLAHRASSIAPTSYGTSSIVGLGGLQPASCGSKDGSAQAADSVMSDTADESTSTDQSSKRGVKAKVGCGLSRSSAKQDQQEPARHANAASWASAPAVDVPALLRSLQLCWQLPLAAVYACRQLLNASIALGLPYAATMFLHLGHCMSYAQQQALQRESERYVSRGAGQPSGAIASHTRTEDASASSGKADDAGMGRKAGEEIAFTTDVREAVLSMLSSLDLDGAGSSGSFTALESGAEAWLRGTLSVLPAGAVVSAIVQDSQAHQLLVGRASRDSAPLLVVLPSSGADTAGQQPPERAVTSSSSPSHVLDQCVARLRRLLDESGDSMQVDQDAPSVQSHKVKWWKTRVALDNSVKGLLQELDEQCLGPWRCLLLSSPSAHLGVWRAAAEGFIVEHFSSLLGERDGSSDAAGGGRVAVLRDLLSVALSGMRHLQGGDLAVLLGVVCGQLGISGGASSASSLAVELAAAEAAARVQLLKLPPAELATGPGAVSVGGARCTDASPGSEASGRGTGPAAARTTVGRTAVVPPSRARPGTACGPLQGAAAGPRSGLRDTTRRLGAASSSVAAESADAENAPQQSAAALDTTGRARRTTRATATQPEPPSLAAASKSAARGASTRLATRSRTGAAVLEDSASGTNKLDTGRVTAGASAQPEPTASMGADSKPEACGAAPQQSAGPVLLVLSHALHGLPWESIPCCHGKEIYRILSLPVACAAAVQRPGMGHASGASDFGGAAGPAKSGGKRESSSTGNMKPGVSAFYVLNPCGDLVETQSFFRPILEAQPLWEGITGERPSSQALLAALQSRDLFLYFGHGSGEQFLPLPLLRKLQRCATCLLMGCSSGSLRLHGAYDPSGAAVAYILAGCPALVANLWDVTDRDIDRYCQALMHAWLGCAGCQPMTASSTCRTNAAKSELHCPDVQAGSQPLGLAVTSSRGACKLAYLIGAAPVCYGLPPTFGNGP</sequence>
<keyword evidence="3" id="KW-0378">Hydrolase</keyword>
<accession>A0A9W6BUK5</accession>
<dbReference type="InterPro" id="IPR005314">
    <property type="entry name" value="Peptidase_C50"/>
</dbReference>
<feature type="compositionally biased region" description="Low complexity" evidence="5">
    <location>
        <begin position="1688"/>
        <end position="1714"/>
    </location>
</feature>
<evidence type="ECO:0000256" key="1">
    <source>
        <dbReference type="ARBA" id="ARBA00000451"/>
    </source>
</evidence>
<feature type="region of interest" description="Disordered" evidence="5">
    <location>
        <begin position="876"/>
        <end position="903"/>
    </location>
</feature>
<dbReference type="Pfam" id="PF03568">
    <property type="entry name" value="Separin_C"/>
    <property type="match status" value="2"/>
</dbReference>
<dbReference type="Proteomes" id="UP001165080">
    <property type="component" value="Unassembled WGS sequence"/>
</dbReference>
<gene>
    <name evidence="7" type="primary">PLEST010744</name>
    <name evidence="7" type="ORF">PLESTB_001348100</name>
</gene>
<dbReference type="GO" id="GO:0004197">
    <property type="term" value="F:cysteine-type endopeptidase activity"/>
    <property type="evidence" value="ECO:0007669"/>
    <property type="project" value="InterPro"/>
</dbReference>
<evidence type="ECO:0000313" key="8">
    <source>
        <dbReference type="Proteomes" id="UP001165080"/>
    </source>
</evidence>
<feature type="compositionally biased region" description="Low complexity" evidence="5">
    <location>
        <begin position="1857"/>
        <end position="1869"/>
    </location>
</feature>
<evidence type="ECO:0000259" key="6">
    <source>
        <dbReference type="PROSITE" id="PS51700"/>
    </source>
</evidence>
<feature type="region of interest" description="Disordered" evidence="5">
    <location>
        <begin position="1857"/>
        <end position="1879"/>
    </location>
</feature>
<proteinExistence type="predicted"/>
<comment type="caution">
    <text evidence="7">The sequence shown here is derived from an EMBL/GenBank/DDBJ whole genome shotgun (WGS) entry which is preliminary data.</text>
</comment>
<dbReference type="PANTHER" id="PTHR12792">
    <property type="entry name" value="EXTRA SPINDLE POLES 1-RELATED"/>
    <property type="match status" value="1"/>
</dbReference>
<comment type="catalytic activity">
    <reaction evidence="1">
        <text>All bonds known to be hydrolyzed by this endopeptidase have arginine in P1 and an acidic residue in P4. P6 is often occupied by an acidic residue or by a hydroxy-amino-acid residue, the phosphorylation of which enhances cleavage.</text>
        <dbReference type="EC" id="3.4.22.49"/>
    </reaction>
</comment>
<feature type="region of interest" description="Disordered" evidence="5">
    <location>
        <begin position="1412"/>
        <end position="1432"/>
    </location>
</feature>
<dbReference type="PANTHER" id="PTHR12792:SF0">
    <property type="entry name" value="SEPARIN"/>
    <property type="match status" value="1"/>
</dbReference>
<dbReference type="GO" id="GO:0051307">
    <property type="term" value="P:meiotic chromosome separation"/>
    <property type="evidence" value="ECO:0007669"/>
    <property type="project" value="TreeGrafter"/>
</dbReference>
<dbReference type="EC" id="3.4.22.49" evidence="2"/>
<name>A0A9W6BUK5_9CHLO</name>
<dbReference type="GO" id="GO:0006508">
    <property type="term" value="P:proteolysis"/>
    <property type="evidence" value="ECO:0007669"/>
    <property type="project" value="InterPro"/>
</dbReference>
<dbReference type="GO" id="GO:0005737">
    <property type="term" value="C:cytoplasm"/>
    <property type="evidence" value="ECO:0007669"/>
    <property type="project" value="TreeGrafter"/>
</dbReference>
<feature type="region of interest" description="Disordered" evidence="5">
    <location>
        <begin position="411"/>
        <end position="439"/>
    </location>
</feature>
<feature type="region of interest" description="Disordered" evidence="5">
    <location>
        <begin position="1615"/>
        <end position="1800"/>
    </location>
</feature>
<feature type="compositionally biased region" description="Low complexity" evidence="5">
    <location>
        <begin position="1722"/>
        <end position="1745"/>
    </location>
</feature>
<feature type="region of interest" description="Disordered" evidence="5">
    <location>
        <begin position="1161"/>
        <end position="1192"/>
    </location>
</feature>
<feature type="compositionally biased region" description="Low complexity" evidence="5">
    <location>
        <begin position="1640"/>
        <end position="1656"/>
    </location>
</feature>
<keyword evidence="8" id="KW-1185">Reference proteome</keyword>
<evidence type="ECO:0000256" key="5">
    <source>
        <dbReference type="SAM" id="MobiDB-lite"/>
    </source>
</evidence>
<evidence type="ECO:0000256" key="3">
    <source>
        <dbReference type="ARBA" id="ARBA00022801"/>
    </source>
</evidence>
<organism evidence="7 8">
    <name type="scientific">Pleodorina starrii</name>
    <dbReference type="NCBI Taxonomy" id="330485"/>
    <lineage>
        <taxon>Eukaryota</taxon>
        <taxon>Viridiplantae</taxon>
        <taxon>Chlorophyta</taxon>
        <taxon>core chlorophytes</taxon>
        <taxon>Chlorophyceae</taxon>
        <taxon>CS clade</taxon>
        <taxon>Chlamydomonadales</taxon>
        <taxon>Volvocaceae</taxon>
        <taxon>Pleodorina</taxon>
    </lineage>
</organism>